<dbReference type="InterPro" id="IPR057253">
    <property type="entry name" value="CoiA-like_N"/>
</dbReference>
<evidence type="ECO:0000313" key="2">
    <source>
        <dbReference type="EMBL" id="MBW8287822.1"/>
    </source>
</evidence>
<proteinExistence type="predicted"/>
<protein>
    <recommendedName>
        <fullName evidence="1">Competence protein CoiA-like N-terminal domain-containing protein</fullName>
    </recommendedName>
</protein>
<feature type="domain" description="Competence protein CoiA-like N-terminal" evidence="1">
    <location>
        <begin position="30"/>
        <end position="60"/>
    </location>
</feature>
<accession>A0ABS7FCL9</accession>
<reference evidence="2 3" key="1">
    <citation type="submission" date="2021-05" db="EMBL/GenBank/DDBJ databases">
        <title>Draft Whole Genome Sequencing Of Biosensor Chromobacterium violaceum Strain CV026 Reveals A Regulatory RNA In Chromobacterium violaceum Phenotype Regulatory Network.</title>
        <authorList>
            <person name="Hong K.W."/>
            <person name="Chan K.G."/>
            <person name="Chang C.-Y."/>
        </authorList>
    </citation>
    <scope>NUCLEOTIDE SEQUENCE [LARGE SCALE GENOMIC DNA]</scope>
    <source>
        <strain evidence="2 3">ATCC 31532</strain>
    </source>
</reference>
<dbReference type="GeneID" id="89687491"/>
<comment type="caution">
    <text evidence="2">The sequence shown here is derived from an EMBL/GenBank/DDBJ whole genome shotgun (WGS) entry which is preliminary data.</text>
</comment>
<evidence type="ECO:0000313" key="3">
    <source>
        <dbReference type="Proteomes" id="UP000711178"/>
    </source>
</evidence>
<sequence length="364" mass="41005">MNNVRLSFARNQFGRVASIHEVPNGLACNCNCPSCGARLVAKQGAESAWHFAHYGVTPCATGYETALHLAAKQLIADASTLQLPPCWIARYPKGTRAPDSTIAGYWYLHGLPSSEYIAMWREAYVGFANAEAASVRFDRVELETALGDIRPDLIGYCGGRRLLIEIAVSHKVDAAKLTKIRALGLPAIEITLPQDGDMLDWDKLRERIFDSTSYTRWLYHPKLEALVDAALERATGEKAVAERRRREREAFYRDNYAPTHEVRFFLGNCRSNSKVYLRLCPSHVSISLWPEQSDEVMRIVKEALAVAPDKLYNQRRQQWTIPTELPRFLVLAKALREQGFFPDRIKAPPVDELALFAALGFVLQ</sequence>
<dbReference type="Pfam" id="PF25164">
    <property type="entry name" value="CoiA_N"/>
    <property type="match status" value="1"/>
</dbReference>
<organism evidence="2 3">
    <name type="scientific">Chromobacterium subtsugae</name>
    <dbReference type="NCBI Taxonomy" id="251747"/>
    <lineage>
        <taxon>Bacteria</taxon>
        <taxon>Pseudomonadati</taxon>
        <taxon>Pseudomonadota</taxon>
        <taxon>Betaproteobacteria</taxon>
        <taxon>Neisseriales</taxon>
        <taxon>Chromobacteriaceae</taxon>
        <taxon>Chromobacterium</taxon>
    </lineage>
</organism>
<evidence type="ECO:0000259" key="1">
    <source>
        <dbReference type="Pfam" id="PF25164"/>
    </source>
</evidence>
<dbReference type="Proteomes" id="UP000711178">
    <property type="component" value="Unassembled WGS sequence"/>
</dbReference>
<gene>
    <name evidence="2" type="ORF">KIF53_09320</name>
</gene>
<keyword evidence="3" id="KW-1185">Reference proteome</keyword>
<name>A0ABS7FCL9_9NEIS</name>
<dbReference type="EMBL" id="JAHDTB010000006">
    <property type="protein sequence ID" value="MBW8287822.1"/>
    <property type="molecule type" value="Genomic_DNA"/>
</dbReference>
<dbReference type="RefSeq" id="WP_122983730.1">
    <property type="nucleotide sequence ID" value="NZ_CP142381.1"/>
</dbReference>